<dbReference type="PANTHER" id="PTHR43110">
    <property type="entry name" value="THIOL PEROXIDASE"/>
    <property type="match status" value="1"/>
</dbReference>
<dbReference type="Pfam" id="PF00578">
    <property type="entry name" value="AhpC-TSA"/>
    <property type="match status" value="1"/>
</dbReference>
<dbReference type="RefSeq" id="WP_272463017.1">
    <property type="nucleotide sequence ID" value="NZ_JAPFQL010000068.1"/>
</dbReference>
<dbReference type="Proteomes" id="UP001150259">
    <property type="component" value="Unassembled WGS sequence"/>
</dbReference>
<protein>
    <submittedName>
        <fullName evidence="5">Peroxiredoxin</fullName>
    </submittedName>
</protein>
<feature type="domain" description="Thioredoxin" evidence="4">
    <location>
        <begin position="14"/>
        <end position="165"/>
    </location>
</feature>
<dbReference type="EMBL" id="JAPFQL010000068">
    <property type="protein sequence ID" value="MDC5698444.1"/>
    <property type="molecule type" value="Genomic_DNA"/>
</dbReference>
<dbReference type="CDD" id="cd03018">
    <property type="entry name" value="PRX_AhpE_like"/>
    <property type="match status" value="1"/>
</dbReference>
<keyword evidence="6" id="KW-1185">Reference proteome</keyword>
<name>A0ABT5GJL8_9MICO</name>
<dbReference type="InterPro" id="IPR050455">
    <property type="entry name" value="Tpx_Peroxidase_subfamily"/>
</dbReference>
<evidence type="ECO:0000313" key="5">
    <source>
        <dbReference type="EMBL" id="MDC5698444.1"/>
    </source>
</evidence>
<dbReference type="Gene3D" id="3.40.30.10">
    <property type="entry name" value="Glutaredoxin"/>
    <property type="match status" value="1"/>
</dbReference>
<proteinExistence type="predicted"/>
<dbReference type="InterPro" id="IPR036249">
    <property type="entry name" value="Thioredoxin-like_sf"/>
</dbReference>
<reference evidence="5 6" key="1">
    <citation type="submission" date="2022-11" db="EMBL/GenBank/DDBJ databases">
        <title>Anaerobic phenanthrene biodegradation by a DNRA strain PheN6.</title>
        <authorList>
            <person name="Zhang Z."/>
        </authorList>
    </citation>
    <scope>NUCLEOTIDE SEQUENCE [LARGE SCALE GENOMIC DNA]</scope>
    <source>
        <strain evidence="5 6">PheN6</strain>
    </source>
</reference>
<organism evidence="5 6">
    <name type="scientific">Intrasporangium calvum</name>
    <dbReference type="NCBI Taxonomy" id="53358"/>
    <lineage>
        <taxon>Bacteria</taxon>
        <taxon>Bacillati</taxon>
        <taxon>Actinomycetota</taxon>
        <taxon>Actinomycetes</taxon>
        <taxon>Micrococcales</taxon>
        <taxon>Intrasporangiaceae</taxon>
        <taxon>Intrasporangium</taxon>
    </lineage>
</organism>
<sequence>MTTPAPSTSAPAAPQVGELAPDFTLVDQHGVDVTLSSVRGHRFAAVVFYPFAFSGLCTGELREIRDGLEDFQDGDIQVFTISCDSMYSLRAWADAEGHFFPLLSDHWPHGEVTRRYGVFNEDQGAALRATFLIDRDGRVAWQEVRGPGDARDFVAYRAALSELRQASPAPQ</sequence>
<evidence type="ECO:0000256" key="3">
    <source>
        <dbReference type="ARBA" id="ARBA00023284"/>
    </source>
</evidence>
<evidence type="ECO:0000313" key="6">
    <source>
        <dbReference type="Proteomes" id="UP001150259"/>
    </source>
</evidence>
<keyword evidence="2" id="KW-0049">Antioxidant</keyword>
<comment type="caution">
    <text evidence="5">The sequence shown here is derived from an EMBL/GenBank/DDBJ whole genome shotgun (WGS) entry which is preliminary data.</text>
</comment>
<keyword evidence="1" id="KW-0560">Oxidoreductase</keyword>
<evidence type="ECO:0000256" key="2">
    <source>
        <dbReference type="ARBA" id="ARBA00022862"/>
    </source>
</evidence>
<accession>A0ABT5GJL8</accession>
<evidence type="ECO:0000259" key="4">
    <source>
        <dbReference type="PROSITE" id="PS51352"/>
    </source>
</evidence>
<dbReference type="InterPro" id="IPR013766">
    <property type="entry name" value="Thioredoxin_domain"/>
</dbReference>
<dbReference type="InterPro" id="IPR000866">
    <property type="entry name" value="AhpC/TSA"/>
</dbReference>
<gene>
    <name evidence="5" type="ORF">OO014_14385</name>
</gene>
<dbReference type="PANTHER" id="PTHR43110:SF1">
    <property type="entry name" value="THIOL PEROXIDASE"/>
    <property type="match status" value="1"/>
</dbReference>
<keyword evidence="1" id="KW-0575">Peroxidase</keyword>
<keyword evidence="3" id="KW-0676">Redox-active center</keyword>
<dbReference type="PROSITE" id="PS51352">
    <property type="entry name" value="THIOREDOXIN_2"/>
    <property type="match status" value="1"/>
</dbReference>
<dbReference type="SUPFAM" id="SSF52833">
    <property type="entry name" value="Thioredoxin-like"/>
    <property type="match status" value="1"/>
</dbReference>
<evidence type="ECO:0000256" key="1">
    <source>
        <dbReference type="ARBA" id="ARBA00022559"/>
    </source>
</evidence>